<keyword evidence="3" id="KW-1185">Reference proteome</keyword>
<dbReference type="EMBL" id="BAABKN010000036">
    <property type="protein sequence ID" value="GAA4757966.1"/>
    <property type="molecule type" value="Genomic_DNA"/>
</dbReference>
<keyword evidence="1" id="KW-1133">Transmembrane helix</keyword>
<keyword evidence="1" id="KW-0812">Transmembrane</keyword>
<dbReference type="RefSeq" id="WP_345529796.1">
    <property type="nucleotide sequence ID" value="NZ_BAABKN010000036.1"/>
</dbReference>
<organism evidence="2 3">
    <name type="scientific">Nocardioides endophyticus</name>
    <dbReference type="NCBI Taxonomy" id="1353775"/>
    <lineage>
        <taxon>Bacteria</taxon>
        <taxon>Bacillati</taxon>
        <taxon>Actinomycetota</taxon>
        <taxon>Actinomycetes</taxon>
        <taxon>Propionibacteriales</taxon>
        <taxon>Nocardioidaceae</taxon>
        <taxon>Nocardioides</taxon>
    </lineage>
</organism>
<feature type="transmembrane region" description="Helical" evidence="1">
    <location>
        <begin position="347"/>
        <end position="368"/>
    </location>
</feature>
<accession>A0ABP8ZJK5</accession>
<sequence length="381" mass="40350">MSNTTLDHTPSPELQAAADSWQDATLAIVNSAASVADLTVDGIDAFILDSDAVDETRALLTFSNPEGAFEEQVGDLIARSEATIDAVAGDSGSAQEAASRSIAVLTGNLNTGYLLLAAAEEPSLSLAAFGRTSRGVDDPTDDTAYLDELKYILFGTPLPGPEVPSSVKDELEKLEVAGGDEFRGLAGSTVMWAVLGTSVKGLEDLDKSGIVAKAFDEVREAVHWLRRGALKLIQWTLARLQNLVPERFRDRFDEKVDQVKDHFKESAEDVFNNAVGSVFGRLGADRAWQVAIGAGLDVTAETERVGPAVATHLNRIAWVSTARKAADGAVAFILSIIAKLANLTGPWASVIVGALALAVFALVGYQLWDGFNDVEGLAPTP</sequence>
<evidence type="ECO:0000256" key="1">
    <source>
        <dbReference type="SAM" id="Phobius"/>
    </source>
</evidence>
<name>A0ABP8ZJK5_9ACTN</name>
<reference evidence="3" key="1">
    <citation type="journal article" date="2019" name="Int. J. Syst. Evol. Microbiol.">
        <title>The Global Catalogue of Microorganisms (GCM) 10K type strain sequencing project: providing services to taxonomists for standard genome sequencing and annotation.</title>
        <authorList>
            <consortium name="The Broad Institute Genomics Platform"/>
            <consortium name="The Broad Institute Genome Sequencing Center for Infectious Disease"/>
            <person name="Wu L."/>
            <person name="Ma J."/>
        </authorList>
    </citation>
    <scope>NUCLEOTIDE SEQUENCE [LARGE SCALE GENOMIC DNA]</scope>
    <source>
        <strain evidence="3">JCM 18532</strain>
    </source>
</reference>
<protein>
    <submittedName>
        <fullName evidence="2">Uncharacterized protein</fullName>
    </submittedName>
</protein>
<evidence type="ECO:0000313" key="3">
    <source>
        <dbReference type="Proteomes" id="UP001499882"/>
    </source>
</evidence>
<comment type="caution">
    <text evidence="2">The sequence shown here is derived from an EMBL/GenBank/DDBJ whole genome shotgun (WGS) entry which is preliminary data.</text>
</comment>
<proteinExistence type="predicted"/>
<gene>
    <name evidence="2" type="ORF">GCM10023350_49560</name>
</gene>
<dbReference type="Proteomes" id="UP001499882">
    <property type="component" value="Unassembled WGS sequence"/>
</dbReference>
<evidence type="ECO:0000313" key="2">
    <source>
        <dbReference type="EMBL" id="GAA4757966.1"/>
    </source>
</evidence>
<keyword evidence="1" id="KW-0472">Membrane</keyword>